<dbReference type="FunCoup" id="A0A2K2D6T5">
    <property type="interactions" value="10"/>
</dbReference>
<evidence type="ECO:0000313" key="5">
    <source>
        <dbReference type="Proteomes" id="UP000008810"/>
    </source>
</evidence>
<gene>
    <name evidence="3" type="ORF">BRADI_2g04046v3</name>
</gene>
<dbReference type="Proteomes" id="UP000008810">
    <property type="component" value="Chromosome 2"/>
</dbReference>
<name>A0A2K2D6T5_BRADI</name>
<reference evidence="3 4" key="1">
    <citation type="journal article" date="2010" name="Nature">
        <title>Genome sequencing and analysis of the model grass Brachypodium distachyon.</title>
        <authorList>
            <consortium name="International Brachypodium Initiative"/>
        </authorList>
    </citation>
    <scope>NUCLEOTIDE SEQUENCE [LARGE SCALE GENOMIC DNA]</scope>
    <source>
        <strain evidence="3 4">Bd21</strain>
    </source>
</reference>
<dbReference type="Pfam" id="PF14392">
    <property type="entry name" value="zf-CCHC_4"/>
    <property type="match status" value="1"/>
</dbReference>
<proteinExistence type="predicted"/>
<sequence>AMIYEVPESMLTRQVGFDLGAQIGPVRKVHTDNKGWVRDCFLRVRVELDVNMPLKCWAKIKDEEDKLRYCPVKYERLPHFCFFCGRIGHTDRHCMMPENEKKFGGTGVDGRAEGMWRHDRQVTSHVREVSATAPIRLGASAPPPAREVVMQNPAVPPLMDEQVTAAVNNTKIKRSWLNRYHMDLN</sequence>
<dbReference type="InterPro" id="IPR025836">
    <property type="entry name" value="Zn_knuckle_CX2CX4HX4C"/>
</dbReference>
<dbReference type="PANTHER" id="PTHR31286">
    <property type="entry name" value="GLYCINE-RICH CELL WALL STRUCTURAL PROTEIN 1.8-LIKE"/>
    <property type="match status" value="1"/>
</dbReference>
<dbReference type="InterPro" id="IPR040256">
    <property type="entry name" value="At4g02000-like"/>
</dbReference>
<dbReference type="EMBL" id="CM000881">
    <property type="protein sequence ID" value="PNT69988.1"/>
    <property type="molecule type" value="Genomic_DNA"/>
</dbReference>
<dbReference type="InterPro" id="IPR001878">
    <property type="entry name" value="Znf_CCHC"/>
</dbReference>
<dbReference type="Gramene" id="PNT69988">
    <property type="protein sequence ID" value="PNT69988"/>
    <property type="gene ID" value="BRADI_2g04046v3"/>
</dbReference>
<organism evidence="3">
    <name type="scientific">Brachypodium distachyon</name>
    <name type="common">Purple false brome</name>
    <name type="synonym">Trachynia distachya</name>
    <dbReference type="NCBI Taxonomy" id="15368"/>
    <lineage>
        <taxon>Eukaryota</taxon>
        <taxon>Viridiplantae</taxon>
        <taxon>Streptophyta</taxon>
        <taxon>Embryophyta</taxon>
        <taxon>Tracheophyta</taxon>
        <taxon>Spermatophyta</taxon>
        <taxon>Magnoliopsida</taxon>
        <taxon>Liliopsida</taxon>
        <taxon>Poales</taxon>
        <taxon>Poaceae</taxon>
        <taxon>BOP clade</taxon>
        <taxon>Pooideae</taxon>
        <taxon>Stipodae</taxon>
        <taxon>Brachypodieae</taxon>
        <taxon>Brachypodium</taxon>
    </lineage>
</organism>
<dbReference type="GO" id="GO:0003676">
    <property type="term" value="F:nucleic acid binding"/>
    <property type="evidence" value="ECO:0007669"/>
    <property type="project" value="InterPro"/>
</dbReference>
<feature type="domain" description="CCHC-type" evidence="2">
    <location>
        <begin position="81"/>
        <end position="94"/>
    </location>
</feature>
<feature type="non-terminal residue" evidence="3">
    <location>
        <position position="1"/>
    </location>
</feature>
<dbReference type="PROSITE" id="PS50158">
    <property type="entry name" value="ZF_CCHC"/>
    <property type="match status" value="1"/>
</dbReference>
<reference evidence="4" key="3">
    <citation type="submission" date="2018-08" db="UniProtKB">
        <authorList>
            <consortium name="EnsemblPlants"/>
        </authorList>
    </citation>
    <scope>IDENTIFICATION</scope>
    <source>
        <strain evidence="4">cv. Bd21</strain>
    </source>
</reference>
<keyword evidence="5" id="KW-1185">Reference proteome</keyword>
<reference evidence="3" key="2">
    <citation type="submission" date="2017-06" db="EMBL/GenBank/DDBJ databases">
        <title>WGS assembly of Brachypodium distachyon.</title>
        <authorList>
            <consortium name="The International Brachypodium Initiative"/>
            <person name="Lucas S."/>
            <person name="Harmon-Smith M."/>
            <person name="Lail K."/>
            <person name="Tice H."/>
            <person name="Grimwood J."/>
            <person name="Bruce D."/>
            <person name="Barry K."/>
            <person name="Shu S."/>
            <person name="Lindquist E."/>
            <person name="Wang M."/>
            <person name="Pitluck S."/>
            <person name="Vogel J.P."/>
            <person name="Garvin D.F."/>
            <person name="Mockler T.C."/>
            <person name="Schmutz J."/>
            <person name="Rokhsar D."/>
            <person name="Bevan M.W."/>
        </authorList>
    </citation>
    <scope>NUCLEOTIDE SEQUENCE</scope>
    <source>
        <strain evidence="3">Bd21</strain>
    </source>
</reference>
<protein>
    <recommendedName>
        <fullName evidence="2">CCHC-type domain-containing protein</fullName>
    </recommendedName>
</protein>
<evidence type="ECO:0000259" key="2">
    <source>
        <dbReference type="PROSITE" id="PS50158"/>
    </source>
</evidence>
<keyword evidence="1" id="KW-0862">Zinc</keyword>
<dbReference type="OrthoDB" id="696115at2759"/>
<accession>A0A2K2D6T5</accession>
<keyword evidence="1" id="KW-0863">Zinc-finger</keyword>
<keyword evidence="1" id="KW-0479">Metal-binding</keyword>
<dbReference type="InParanoid" id="A0A2K2D6T5"/>
<dbReference type="EnsemblPlants" id="PNT69988">
    <property type="protein sequence ID" value="PNT69988"/>
    <property type="gene ID" value="BRADI_2g04046v3"/>
</dbReference>
<evidence type="ECO:0000313" key="3">
    <source>
        <dbReference type="EMBL" id="PNT69988.1"/>
    </source>
</evidence>
<dbReference type="AlphaFoldDB" id="A0A2K2D6T5"/>
<dbReference type="GO" id="GO:0008270">
    <property type="term" value="F:zinc ion binding"/>
    <property type="evidence" value="ECO:0007669"/>
    <property type="project" value="UniProtKB-KW"/>
</dbReference>
<evidence type="ECO:0000256" key="1">
    <source>
        <dbReference type="PROSITE-ProRule" id="PRU00047"/>
    </source>
</evidence>
<dbReference type="PANTHER" id="PTHR31286:SF166">
    <property type="entry name" value="OS01G0177800 PROTEIN"/>
    <property type="match status" value="1"/>
</dbReference>
<evidence type="ECO:0000313" key="4">
    <source>
        <dbReference type="EnsemblPlants" id="PNT69988"/>
    </source>
</evidence>